<evidence type="ECO:0000256" key="5">
    <source>
        <dbReference type="SAM" id="MobiDB-lite"/>
    </source>
</evidence>
<dbReference type="EMBL" id="VFPM01000004">
    <property type="protein sequence ID" value="TQM57244.1"/>
    <property type="molecule type" value="Genomic_DNA"/>
</dbReference>
<feature type="transmembrane region" description="Helical" evidence="6">
    <location>
        <begin position="220"/>
        <end position="241"/>
    </location>
</feature>
<feature type="transmembrane region" description="Helical" evidence="6">
    <location>
        <begin position="94"/>
        <end position="112"/>
    </location>
</feature>
<dbReference type="Gene3D" id="1.20.1250.20">
    <property type="entry name" value="MFS general substrate transporter like domains"/>
    <property type="match status" value="1"/>
</dbReference>
<evidence type="ECO:0000256" key="1">
    <source>
        <dbReference type="ARBA" id="ARBA00004141"/>
    </source>
</evidence>
<keyword evidence="3 6" id="KW-1133">Transmembrane helix</keyword>
<gene>
    <name evidence="7" type="ORF">FBY41_4065</name>
</gene>
<feature type="transmembrane region" description="Helical" evidence="6">
    <location>
        <begin position="179"/>
        <end position="199"/>
    </location>
</feature>
<evidence type="ECO:0000256" key="6">
    <source>
        <dbReference type="SAM" id="Phobius"/>
    </source>
</evidence>
<sequence length="412" mass="42315">MTPPPEAPAPTAPTASTAPTAPTAAHRRARLAAGAAFFVQGLLFITLTTRLPQIQDRWSLDELAVSGLLLMVVLLAGVGSVVAEVVAGRSSSAVVVRLGLIVATLGFGTLLLAPAFPVFVAGLAAYGVGLGLVDASSNMQAVTVEHLYRRPILPSFHAFWTAGGIVATLVTLATSGVALGAALLPLLLLPVAALAAPFVTRDRLAPTGESLDVPWRRIMLLGIAMVLFYMVDTAATTWGPVYLDGTLGAPSGLTALATLPYLVATLIARGIGDGLVHRYGAVWLLRICGVVASLSLAVIVFAPTWVVAVAGFTVLGGAVATIAPLSFSAAGAVAGGEGLDDVRRIERVDQVVARFNQFNYVGALLGAVLTGAVGSENLRLGFAVPMVLILGIIPLASQFAIIRRRVDAAAPV</sequence>
<proteinExistence type="predicted"/>
<keyword evidence="8" id="KW-1185">Reference proteome</keyword>
<feature type="transmembrane region" description="Helical" evidence="6">
    <location>
        <begin position="283"/>
        <end position="306"/>
    </location>
</feature>
<feature type="transmembrane region" description="Helical" evidence="6">
    <location>
        <begin position="31"/>
        <end position="51"/>
    </location>
</feature>
<feature type="transmembrane region" description="Helical" evidence="6">
    <location>
        <begin position="312"/>
        <end position="336"/>
    </location>
</feature>
<organism evidence="7 8">
    <name type="scientific">Humibacillus xanthopallidus</name>
    <dbReference type="NCBI Taxonomy" id="412689"/>
    <lineage>
        <taxon>Bacteria</taxon>
        <taxon>Bacillati</taxon>
        <taxon>Actinomycetota</taxon>
        <taxon>Actinomycetes</taxon>
        <taxon>Micrococcales</taxon>
        <taxon>Intrasporangiaceae</taxon>
        <taxon>Humibacillus</taxon>
    </lineage>
</organism>
<feature type="compositionally biased region" description="Low complexity" evidence="5">
    <location>
        <begin position="12"/>
        <end position="23"/>
    </location>
</feature>
<evidence type="ECO:0000313" key="8">
    <source>
        <dbReference type="Proteomes" id="UP000316747"/>
    </source>
</evidence>
<protein>
    <submittedName>
        <fullName evidence="7">Fucose permease</fullName>
    </submittedName>
</protein>
<dbReference type="InterPro" id="IPR051788">
    <property type="entry name" value="MFS_Transporter"/>
</dbReference>
<feature type="transmembrane region" description="Helical" evidence="6">
    <location>
        <begin position="253"/>
        <end position="271"/>
    </location>
</feature>
<dbReference type="PANTHER" id="PTHR23514:SF13">
    <property type="entry name" value="INNER MEMBRANE PROTEIN YBJJ"/>
    <property type="match status" value="1"/>
</dbReference>
<evidence type="ECO:0000256" key="4">
    <source>
        <dbReference type="ARBA" id="ARBA00023136"/>
    </source>
</evidence>
<evidence type="ECO:0000313" key="7">
    <source>
        <dbReference type="EMBL" id="TQM57244.1"/>
    </source>
</evidence>
<feature type="compositionally biased region" description="Pro residues" evidence="5">
    <location>
        <begin position="1"/>
        <end position="11"/>
    </location>
</feature>
<accession>A0A543HFX3</accession>
<feature type="transmembrane region" description="Helical" evidence="6">
    <location>
        <begin position="63"/>
        <end position="87"/>
    </location>
</feature>
<comment type="caution">
    <text evidence="7">The sequence shown here is derived from an EMBL/GenBank/DDBJ whole genome shotgun (WGS) entry which is preliminary data.</text>
</comment>
<dbReference type="GO" id="GO:0016020">
    <property type="term" value="C:membrane"/>
    <property type="evidence" value="ECO:0007669"/>
    <property type="project" value="UniProtKB-SubCell"/>
</dbReference>
<keyword evidence="4 6" id="KW-0472">Membrane</keyword>
<dbReference type="AlphaFoldDB" id="A0A543HFX3"/>
<feature type="transmembrane region" description="Helical" evidence="6">
    <location>
        <begin position="156"/>
        <end position="173"/>
    </location>
</feature>
<evidence type="ECO:0000256" key="2">
    <source>
        <dbReference type="ARBA" id="ARBA00022692"/>
    </source>
</evidence>
<dbReference type="SUPFAM" id="SSF103473">
    <property type="entry name" value="MFS general substrate transporter"/>
    <property type="match status" value="1"/>
</dbReference>
<dbReference type="InterPro" id="IPR036259">
    <property type="entry name" value="MFS_trans_sf"/>
</dbReference>
<comment type="subcellular location">
    <subcellularLocation>
        <location evidence="1">Membrane</location>
        <topology evidence="1">Multi-pass membrane protein</topology>
    </subcellularLocation>
</comment>
<feature type="transmembrane region" description="Helical" evidence="6">
    <location>
        <begin position="118"/>
        <end position="135"/>
    </location>
</feature>
<feature type="region of interest" description="Disordered" evidence="5">
    <location>
        <begin position="1"/>
        <end position="23"/>
    </location>
</feature>
<dbReference type="Proteomes" id="UP000316747">
    <property type="component" value="Unassembled WGS sequence"/>
</dbReference>
<feature type="transmembrane region" description="Helical" evidence="6">
    <location>
        <begin position="357"/>
        <end position="374"/>
    </location>
</feature>
<feature type="transmembrane region" description="Helical" evidence="6">
    <location>
        <begin position="380"/>
        <end position="402"/>
    </location>
</feature>
<dbReference type="PANTHER" id="PTHR23514">
    <property type="entry name" value="BYPASS OF STOP CODON PROTEIN 6"/>
    <property type="match status" value="1"/>
</dbReference>
<keyword evidence="2 6" id="KW-0812">Transmembrane</keyword>
<name>A0A543HFX3_9MICO</name>
<dbReference type="RefSeq" id="WP_260439939.1">
    <property type="nucleotide sequence ID" value="NZ_VFPM01000004.1"/>
</dbReference>
<evidence type="ECO:0000256" key="3">
    <source>
        <dbReference type="ARBA" id="ARBA00022989"/>
    </source>
</evidence>
<reference evidence="7 8" key="1">
    <citation type="submission" date="2019-06" db="EMBL/GenBank/DDBJ databases">
        <title>Genome sequencing of plant associated microbes to promote plant fitness in Sorghum bicolor and Oryza sativa.</title>
        <authorList>
            <person name="Coleman-Derr D."/>
        </authorList>
    </citation>
    <scope>NUCLEOTIDE SEQUENCE [LARGE SCALE GENOMIC DNA]</scope>
    <source>
        <strain evidence="7 8">KV-663</strain>
    </source>
</reference>